<proteinExistence type="predicted"/>
<dbReference type="Pfam" id="PF05462">
    <property type="entry name" value="Dicty_CAR"/>
    <property type="match status" value="1"/>
</dbReference>
<evidence type="ECO:0000313" key="8">
    <source>
        <dbReference type="Proteomes" id="UP001210925"/>
    </source>
</evidence>
<sequence length="270" mass="30578">MILASFVIPIPFALYPLFGKPMGISMVGDVDTWCWISKAHAVYQIYLWFAILWIIFVINLLILAATIWAIKKNEKALKQPVHKMSFGTYVQRRMLAYLIGFVIVWTPSSLNRIAQIALGYPVYTLGIMQALVSPTRGFIDFCAYFYSWWYSPANIRDRKMSVDQDLGLDKKKGKTLNIQKSTQTLRKSPSIDPNDALFSTETLNKAEKTRKFSDVPTTGSRKFSADIPHSGSRKFSADIPLENKRATSYGDYMSDSRIFSPDGSDPNVSK</sequence>
<dbReference type="GO" id="GO:0005886">
    <property type="term" value="C:plasma membrane"/>
    <property type="evidence" value="ECO:0007669"/>
    <property type="project" value="TreeGrafter"/>
</dbReference>
<evidence type="ECO:0000256" key="6">
    <source>
        <dbReference type="SAM" id="Phobius"/>
    </source>
</evidence>
<dbReference type="Proteomes" id="UP001210925">
    <property type="component" value="Unassembled WGS sequence"/>
</dbReference>
<dbReference type="PANTHER" id="PTHR23112:SF0">
    <property type="entry name" value="TRANSMEMBRANE PROTEIN 116"/>
    <property type="match status" value="1"/>
</dbReference>
<protein>
    <recommendedName>
        <fullName evidence="9">G-protein coupled receptors family 2 profile 2 domain-containing protein</fullName>
    </recommendedName>
</protein>
<name>A0AAD5Y359_9FUNG</name>
<keyword evidence="8" id="KW-1185">Reference proteome</keyword>
<dbReference type="GO" id="GO:0007189">
    <property type="term" value="P:adenylate cyclase-activating G protein-coupled receptor signaling pathway"/>
    <property type="evidence" value="ECO:0007669"/>
    <property type="project" value="TreeGrafter"/>
</dbReference>
<dbReference type="Gene3D" id="1.20.1070.10">
    <property type="entry name" value="Rhodopsin 7-helix transmembrane proteins"/>
    <property type="match status" value="1"/>
</dbReference>
<feature type="transmembrane region" description="Helical" evidence="6">
    <location>
        <begin position="90"/>
        <end position="107"/>
    </location>
</feature>
<keyword evidence="2 6" id="KW-0812">Transmembrane</keyword>
<comment type="subcellular location">
    <subcellularLocation>
        <location evidence="1">Membrane</location>
        <topology evidence="1">Multi-pass membrane protein</topology>
    </subcellularLocation>
</comment>
<evidence type="ECO:0008006" key="9">
    <source>
        <dbReference type="Google" id="ProtNLM"/>
    </source>
</evidence>
<evidence type="ECO:0000256" key="4">
    <source>
        <dbReference type="ARBA" id="ARBA00023136"/>
    </source>
</evidence>
<dbReference type="AlphaFoldDB" id="A0AAD5Y359"/>
<dbReference type="EMBL" id="JADGKB010000041">
    <property type="protein sequence ID" value="KAJ3257162.1"/>
    <property type="molecule type" value="Genomic_DNA"/>
</dbReference>
<feature type="region of interest" description="Disordered" evidence="5">
    <location>
        <begin position="209"/>
        <end position="270"/>
    </location>
</feature>
<evidence type="ECO:0000256" key="3">
    <source>
        <dbReference type="ARBA" id="ARBA00022989"/>
    </source>
</evidence>
<dbReference type="PANTHER" id="PTHR23112">
    <property type="entry name" value="G PROTEIN-COUPLED RECEPTOR 157-RELATED"/>
    <property type="match status" value="1"/>
</dbReference>
<dbReference type="GO" id="GO:0004930">
    <property type="term" value="F:G protein-coupled receptor activity"/>
    <property type="evidence" value="ECO:0007669"/>
    <property type="project" value="TreeGrafter"/>
</dbReference>
<keyword evidence="4 6" id="KW-0472">Membrane</keyword>
<gene>
    <name evidence="7" type="ORF">HK103_004860</name>
</gene>
<organism evidence="7 8">
    <name type="scientific">Boothiomyces macroporosus</name>
    <dbReference type="NCBI Taxonomy" id="261099"/>
    <lineage>
        <taxon>Eukaryota</taxon>
        <taxon>Fungi</taxon>
        <taxon>Fungi incertae sedis</taxon>
        <taxon>Chytridiomycota</taxon>
        <taxon>Chytridiomycota incertae sedis</taxon>
        <taxon>Chytridiomycetes</taxon>
        <taxon>Rhizophydiales</taxon>
        <taxon>Terramycetaceae</taxon>
        <taxon>Boothiomyces</taxon>
    </lineage>
</organism>
<accession>A0AAD5Y359</accession>
<evidence type="ECO:0000256" key="2">
    <source>
        <dbReference type="ARBA" id="ARBA00022692"/>
    </source>
</evidence>
<keyword evidence="3 6" id="KW-1133">Transmembrane helix</keyword>
<comment type="caution">
    <text evidence="7">The sequence shown here is derived from an EMBL/GenBank/DDBJ whole genome shotgun (WGS) entry which is preliminary data.</text>
</comment>
<feature type="transmembrane region" description="Helical" evidence="6">
    <location>
        <begin position="43"/>
        <end position="70"/>
    </location>
</feature>
<evidence type="ECO:0000313" key="7">
    <source>
        <dbReference type="EMBL" id="KAJ3257162.1"/>
    </source>
</evidence>
<reference evidence="7" key="1">
    <citation type="submission" date="2020-05" db="EMBL/GenBank/DDBJ databases">
        <title>Phylogenomic resolution of chytrid fungi.</title>
        <authorList>
            <person name="Stajich J.E."/>
            <person name="Amses K."/>
            <person name="Simmons R."/>
            <person name="Seto K."/>
            <person name="Myers J."/>
            <person name="Bonds A."/>
            <person name="Quandt C.A."/>
            <person name="Barry K."/>
            <person name="Liu P."/>
            <person name="Grigoriev I."/>
            <person name="Longcore J.E."/>
            <person name="James T.Y."/>
        </authorList>
    </citation>
    <scope>NUCLEOTIDE SEQUENCE</scope>
    <source>
        <strain evidence="7">PLAUS21</strain>
    </source>
</reference>
<evidence type="ECO:0000256" key="1">
    <source>
        <dbReference type="ARBA" id="ARBA00004141"/>
    </source>
</evidence>
<evidence type="ECO:0000256" key="5">
    <source>
        <dbReference type="SAM" id="MobiDB-lite"/>
    </source>
</evidence>